<reference evidence="3 4" key="1">
    <citation type="submission" date="2018-07" db="EMBL/GenBank/DDBJ databases">
        <title>Genomic Encyclopedia of Type Strains, Phase III (KMG-III): the genomes of soil and plant-associated and newly described type strains.</title>
        <authorList>
            <person name="Whitman W."/>
        </authorList>
    </citation>
    <scope>NUCLEOTIDE SEQUENCE [LARGE SCALE GENOMIC DNA]</scope>
    <source>
        <strain evidence="3 4">31-25a</strain>
    </source>
</reference>
<feature type="signal peptide" evidence="2">
    <location>
        <begin position="1"/>
        <end position="24"/>
    </location>
</feature>
<dbReference type="AlphaFoldDB" id="A0A368YCB5"/>
<proteinExistence type="predicted"/>
<dbReference type="EMBL" id="QPJM01000035">
    <property type="protein sequence ID" value="RCW77852.1"/>
    <property type="molecule type" value="Genomic_DNA"/>
</dbReference>
<evidence type="ECO:0000256" key="2">
    <source>
        <dbReference type="SAM" id="SignalP"/>
    </source>
</evidence>
<name>A0A368YCB5_9HYPH</name>
<comment type="caution">
    <text evidence="3">The sequence shown here is derived from an EMBL/GenBank/DDBJ whole genome shotgun (WGS) entry which is preliminary data.</text>
</comment>
<feature type="region of interest" description="Disordered" evidence="1">
    <location>
        <begin position="21"/>
        <end position="51"/>
    </location>
</feature>
<protein>
    <submittedName>
        <fullName evidence="3">Uncharacterized protein</fullName>
    </submittedName>
</protein>
<evidence type="ECO:0000313" key="3">
    <source>
        <dbReference type="EMBL" id="RCW77852.1"/>
    </source>
</evidence>
<organism evidence="3 4">
    <name type="scientific">Phyllobacterium bourgognense</name>
    <dbReference type="NCBI Taxonomy" id="314236"/>
    <lineage>
        <taxon>Bacteria</taxon>
        <taxon>Pseudomonadati</taxon>
        <taxon>Pseudomonadota</taxon>
        <taxon>Alphaproteobacteria</taxon>
        <taxon>Hyphomicrobiales</taxon>
        <taxon>Phyllobacteriaceae</taxon>
        <taxon>Phyllobacterium</taxon>
    </lineage>
</organism>
<evidence type="ECO:0000313" key="4">
    <source>
        <dbReference type="Proteomes" id="UP000253324"/>
    </source>
</evidence>
<feature type="chain" id="PRO_5016793510" evidence="2">
    <location>
        <begin position="25"/>
        <end position="81"/>
    </location>
</feature>
<keyword evidence="2" id="KW-0732">Signal</keyword>
<accession>A0A368YCB5</accession>
<feature type="compositionally biased region" description="Basic and acidic residues" evidence="1">
    <location>
        <begin position="30"/>
        <end position="42"/>
    </location>
</feature>
<keyword evidence="4" id="KW-1185">Reference proteome</keyword>
<dbReference type="Proteomes" id="UP000253324">
    <property type="component" value="Unassembled WGS sequence"/>
</dbReference>
<evidence type="ECO:0000256" key="1">
    <source>
        <dbReference type="SAM" id="MobiDB-lite"/>
    </source>
</evidence>
<sequence length="81" mass="8819">MRSLILTTMLAVVCLSIQPPAALAGPQDSHPVKNDRALRHTEPQGISQTEPALSIDANSLPEYLATLHKLHFTDGHIEPQD</sequence>
<gene>
    <name evidence="3" type="ORF">C7476_1356</name>
</gene>